<proteinExistence type="predicted"/>
<keyword evidence="3" id="KW-1185">Reference proteome</keyword>
<feature type="domain" description="Cyclic nucleotide-binding" evidence="1">
    <location>
        <begin position="22"/>
        <end position="115"/>
    </location>
</feature>
<gene>
    <name evidence="2" type="ORF">LXM24_15545</name>
</gene>
<name>A0A9X1PC68_9BACT</name>
<dbReference type="InterPro" id="IPR014710">
    <property type="entry name" value="RmlC-like_jellyroll"/>
</dbReference>
<evidence type="ECO:0000313" key="2">
    <source>
        <dbReference type="EMBL" id="MCF0041519.1"/>
    </source>
</evidence>
<comment type="caution">
    <text evidence="2">The sequence shown here is derived from an EMBL/GenBank/DDBJ whole genome shotgun (WGS) entry which is preliminary data.</text>
</comment>
<dbReference type="Proteomes" id="UP001139700">
    <property type="component" value="Unassembled WGS sequence"/>
</dbReference>
<dbReference type="Pfam" id="PF00027">
    <property type="entry name" value="cNMP_binding"/>
    <property type="match status" value="1"/>
</dbReference>
<dbReference type="RefSeq" id="WP_234614297.1">
    <property type="nucleotide sequence ID" value="NZ_CP098806.1"/>
</dbReference>
<dbReference type="SUPFAM" id="SSF51206">
    <property type="entry name" value="cAMP-binding domain-like"/>
    <property type="match status" value="1"/>
</dbReference>
<dbReference type="EMBL" id="JAJTTA010000002">
    <property type="protein sequence ID" value="MCF0041519.1"/>
    <property type="molecule type" value="Genomic_DNA"/>
</dbReference>
<dbReference type="InterPro" id="IPR018490">
    <property type="entry name" value="cNMP-bd_dom_sf"/>
</dbReference>
<organism evidence="2 3">
    <name type="scientific">Dyadobacter fanqingshengii</name>
    <dbReference type="NCBI Taxonomy" id="2906443"/>
    <lineage>
        <taxon>Bacteria</taxon>
        <taxon>Pseudomonadati</taxon>
        <taxon>Bacteroidota</taxon>
        <taxon>Cytophagia</taxon>
        <taxon>Cytophagales</taxon>
        <taxon>Spirosomataceae</taxon>
        <taxon>Dyadobacter</taxon>
    </lineage>
</organism>
<sequence>MYSEILRATGTYTDEEVWLFEEAVIMRHVARNEFLLQKGQVTKSMYYLLSGSIYQYRQGSELDRNIIDLRVQSEWVYDYQSLISQRPSEIYVQTFTDCQILELSLDTVHYLTGRSIAFLQLNRVLEGGLERMKFFDQSMTPTEKYTFILNNRPLLLQAFPLKMISSYLKLTPETLSRVRKSISKKTIS</sequence>
<dbReference type="InterPro" id="IPR000595">
    <property type="entry name" value="cNMP-bd_dom"/>
</dbReference>
<dbReference type="Gene3D" id="2.60.120.10">
    <property type="entry name" value="Jelly Rolls"/>
    <property type="match status" value="1"/>
</dbReference>
<evidence type="ECO:0000313" key="3">
    <source>
        <dbReference type="Proteomes" id="UP001139700"/>
    </source>
</evidence>
<accession>A0A9X1PC68</accession>
<protein>
    <submittedName>
        <fullName evidence="2">Cyclic nucleotide-binding domain-containing protein</fullName>
    </submittedName>
</protein>
<evidence type="ECO:0000259" key="1">
    <source>
        <dbReference type="PROSITE" id="PS50042"/>
    </source>
</evidence>
<dbReference type="AlphaFoldDB" id="A0A9X1PC68"/>
<dbReference type="CDD" id="cd00038">
    <property type="entry name" value="CAP_ED"/>
    <property type="match status" value="1"/>
</dbReference>
<dbReference type="PROSITE" id="PS50042">
    <property type="entry name" value="CNMP_BINDING_3"/>
    <property type="match status" value="1"/>
</dbReference>
<reference evidence="2" key="1">
    <citation type="submission" date="2021-12" db="EMBL/GenBank/DDBJ databases">
        <title>Novel species in genus Dyadobacter.</title>
        <authorList>
            <person name="Ma C."/>
        </authorList>
    </citation>
    <scope>NUCLEOTIDE SEQUENCE</scope>
    <source>
        <strain evidence="2">CY399</strain>
    </source>
</reference>